<evidence type="ECO:0000313" key="2">
    <source>
        <dbReference type="WBParaSite" id="RSKR_0000515100.1"/>
    </source>
</evidence>
<name>A0AC35TX80_9BILA</name>
<organism evidence="1 2">
    <name type="scientific">Rhabditophanes sp. KR3021</name>
    <dbReference type="NCBI Taxonomy" id="114890"/>
    <lineage>
        <taxon>Eukaryota</taxon>
        <taxon>Metazoa</taxon>
        <taxon>Ecdysozoa</taxon>
        <taxon>Nematoda</taxon>
        <taxon>Chromadorea</taxon>
        <taxon>Rhabditida</taxon>
        <taxon>Tylenchina</taxon>
        <taxon>Panagrolaimomorpha</taxon>
        <taxon>Strongyloidoidea</taxon>
        <taxon>Alloionematidae</taxon>
        <taxon>Rhabditophanes</taxon>
    </lineage>
</organism>
<reference evidence="2" key="1">
    <citation type="submission" date="2016-11" db="UniProtKB">
        <authorList>
            <consortium name="WormBaseParasite"/>
        </authorList>
    </citation>
    <scope>IDENTIFICATION</scope>
    <source>
        <strain evidence="2">KR3021</strain>
    </source>
</reference>
<dbReference type="WBParaSite" id="RSKR_0000515100.1">
    <property type="protein sequence ID" value="RSKR_0000515100.1"/>
    <property type="gene ID" value="RSKR_0000515100"/>
</dbReference>
<sequence length="74" mass="8268">MERYAGPVNPAYFDKLSIIFMIIGMTFTAKFLTYAVTTPKQSRSILQEVILAFFCSLFLGAGTLFLMLSVGIYV</sequence>
<accession>A0AC35TX80</accession>
<dbReference type="Proteomes" id="UP000095286">
    <property type="component" value="Unplaced"/>
</dbReference>
<evidence type="ECO:0000313" key="1">
    <source>
        <dbReference type="Proteomes" id="UP000095286"/>
    </source>
</evidence>
<protein>
    <submittedName>
        <fullName evidence="2">Transmembrane protein 258</fullName>
    </submittedName>
</protein>
<proteinExistence type="predicted"/>